<accession>A0A5Q2MZ13</accession>
<dbReference type="InterPro" id="IPR016035">
    <property type="entry name" value="Acyl_Trfase/lysoPLipase"/>
</dbReference>
<sequence length="333" mass="36804">MKWALVLSGGGSKGAAHIGVIQALEEAKLRPSMVIGVSAGSFVASLYGTGYSSSEMLSITRKYHDHFLFDFDWRWAWHALLGLFYKICGKPSLSLWPRIPNGILRGRQFERLLERIWDQQCLDGTSPPVVITATDLVTGSSICFLPKGLSPLRPLPYRRFLYDVPIARAVRSSCGVPGVFQPLYMDSMALVDGAVRSNLPADIAQALGAEKVICVNLRNPDLPGHSTKNLIETMLRSLDILGYETDLRTLQEGADLVLEPSVTMSVFDFSQIDGAVQSGYKTTLSALPEIRRILESPKKKIVEKERPLSSNHLQAQIPSKPQIRFNGRKKPLA</sequence>
<feature type="short sequence motif" description="GXSXG" evidence="4">
    <location>
        <begin position="36"/>
        <end position="40"/>
    </location>
</feature>
<evidence type="ECO:0000313" key="7">
    <source>
        <dbReference type="EMBL" id="QGG46659.1"/>
    </source>
</evidence>
<name>A0A5Q2MZ13_9FIRM</name>
<proteinExistence type="predicted"/>
<dbReference type="GO" id="GO:0016042">
    <property type="term" value="P:lipid catabolic process"/>
    <property type="evidence" value="ECO:0007669"/>
    <property type="project" value="UniProtKB-UniRule"/>
</dbReference>
<keyword evidence="2 4" id="KW-0442">Lipid degradation</keyword>
<evidence type="ECO:0000259" key="6">
    <source>
        <dbReference type="PROSITE" id="PS51635"/>
    </source>
</evidence>
<keyword evidence="3 4" id="KW-0443">Lipid metabolism</keyword>
<dbReference type="PANTHER" id="PTHR14226:SF29">
    <property type="entry name" value="NEUROPATHY TARGET ESTERASE SWS"/>
    <property type="match status" value="1"/>
</dbReference>
<evidence type="ECO:0000256" key="2">
    <source>
        <dbReference type="ARBA" id="ARBA00022963"/>
    </source>
</evidence>
<dbReference type="PANTHER" id="PTHR14226">
    <property type="entry name" value="NEUROPATHY TARGET ESTERASE/SWISS CHEESE D.MELANOGASTER"/>
    <property type="match status" value="1"/>
</dbReference>
<organism evidence="7 8">
    <name type="scientific">Heliorestis convoluta</name>
    <dbReference type="NCBI Taxonomy" id="356322"/>
    <lineage>
        <taxon>Bacteria</taxon>
        <taxon>Bacillati</taxon>
        <taxon>Bacillota</taxon>
        <taxon>Clostridia</taxon>
        <taxon>Eubacteriales</taxon>
        <taxon>Heliobacteriaceae</taxon>
        <taxon>Heliorestis</taxon>
    </lineage>
</organism>
<evidence type="ECO:0000256" key="3">
    <source>
        <dbReference type="ARBA" id="ARBA00023098"/>
    </source>
</evidence>
<keyword evidence="1 4" id="KW-0378">Hydrolase</keyword>
<dbReference type="CDD" id="cd07205">
    <property type="entry name" value="Pat_PNPLA6_PNPLA7_NTE1_like"/>
    <property type="match status" value="1"/>
</dbReference>
<dbReference type="GO" id="GO:0016787">
    <property type="term" value="F:hydrolase activity"/>
    <property type="evidence" value="ECO:0007669"/>
    <property type="project" value="UniProtKB-UniRule"/>
</dbReference>
<reference evidence="8" key="1">
    <citation type="submission" date="2019-11" db="EMBL/GenBank/DDBJ databases">
        <title>Genome sequence of Heliorestis convoluta strain HH, an alkaliphilic and minimalistic phototrophic bacterium from a soda lake in Egypt.</title>
        <authorList>
            <person name="Dewey E.D."/>
            <person name="Stokes L.M."/>
            <person name="Burchell B.M."/>
            <person name="Shaffer K.N."/>
            <person name="Huntington A.M."/>
            <person name="Baker J.M."/>
            <person name="Nadendla S."/>
            <person name="Giglio M.G."/>
            <person name="Touchman J.W."/>
            <person name="Blankenship R.E."/>
            <person name="Madigan M.T."/>
            <person name="Sattley W.M."/>
        </authorList>
    </citation>
    <scope>NUCLEOTIDE SEQUENCE [LARGE SCALE GENOMIC DNA]</scope>
    <source>
        <strain evidence="8">HH</strain>
    </source>
</reference>
<feature type="short sequence motif" description="GXGXXG" evidence="4">
    <location>
        <begin position="9"/>
        <end position="14"/>
    </location>
</feature>
<keyword evidence="8" id="KW-1185">Reference proteome</keyword>
<dbReference type="InterPro" id="IPR002641">
    <property type="entry name" value="PNPLA_dom"/>
</dbReference>
<evidence type="ECO:0000256" key="4">
    <source>
        <dbReference type="PROSITE-ProRule" id="PRU01161"/>
    </source>
</evidence>
<evidence type="ECO:0000313" key="8">
    <source>
        <dbReference type="Proteomes" id="UP000366051"/>
    </source>
</evidence>
<dbReference type="RefSeq" id="WP_153724187.1">
    <property type="nucleotide sequence ID" value="NZ_CP045875.1"/>
</dbReference>
<feature type="short sequence motif" description="DGA/G" evidence="4">
    <location>
        <begin position="192"/>
        <end position="194"/>
    </location>
</feature>
<dbReference type="InterPro" id="IPR050301">
    <property type="entry name" value="NTE"/>
</dbReference>
<feature type="active site" description="Proton acceptor" evidence="4">
    <location>
        <position position="192"/>
    </location>
</feature>
<protein>
    <submittedName>
        <fullName evidence="7">Patatin-like phospholipase family protein</fullName>
    </submittedName>
</protein>
<dbReference type="Gene3D" id="3.40.1090.10">
    <property type="entry name" value="Cytosolic phospholipase A2 catalytic domain"/>
    <property type="match status" value="2"/>
</dbReference>
<dbReference type="OrthoDB" id="9770965at2"/>
<dbReference type="EMBL" id="CP045875">
    <property type="protein sequence ID" value="QGG46659.1"/>
    <property type="molecule type" value="Genomic_DNA"/>
</dbReference>
<evidence type="ECO:0000256" key="1">
    <source>
        <dbReference type="ARBA" id="ARBA00022801"/>
    </source>
</evidence>
<dbReference type="Proteomes" id="UP000366051">
    <property type="component" value="Chromosome"/>
</dbReference>
<dbReference type="PROSITE" id="PS51635">
    <property type="entry name" value="PNPLA"/>
    <property type="match status" value="1"/>
</dbReference>
<feature type="region of interest" description="Disordered" evidence="5">
    <location>
        <begin position="304"/>
        <end position="333"/>
    </location>
</feature>
<feature type="compositionally biased region" description="Polar residues" evidence="5">
    <location>
        <begin position="308"/>
        <end position="319"/>
    </location>
</feature>
<dbReference type="SUPFAM" id="SSF52151">
    <property type="entry name" value="FabD/lysophospholipase-like"/>
    <property type="match status" value="1"/>
</dbReference>
<dbReference type="KEGG" id="hcv:FTV88_0480"/>
<dbReference type="AlphaFoldDB" id="A0A5Q2MZ13"/>
<feature type="domain" description="PNPLA" evidence="6">
    <location>
        <begin position="5"/>
        <end position="205"/>
    </location>
</feature>
<gene>
    <name evidence="7" type="ORF">FTV88_0480</name>
</gene>
<dbReference type="Pfam" id="PF01734">
    <property type="entry name" value="Patatin"/>
    <property type="match status" value="1"/>
</dbReference>
<feature type="active site" description="Nucleophile" evidence="4">
    <location>
        <position position="38"/>
    </location>
</feature>
<evidence type="ECO:0000256" key="5">
    <source>
        <dbReference type="SAM" id="MobiDB-lite"/>
    </source>
</evidence>